<dbReference type="PROSITE" id="PS50977">
    <property type="entry name" value="HTH_TETR_2"/>
    <property type="match status" value="1"/>
</dbReference>
<dbReference type="SUPFAM" id="SSF48498">
    <property type="entry name" value="Tetracyclin repressor-like, C-terminal domain"/>
    <property type="match status" value="1"/>
</dbReference>
<comment type="caution">
    <text evidence="7">The sequence shown here is derived from an EMBL/GenBank/DDBJ whole genome shotgun (WGS) entry which is preliminary data.</text>
</comment>
<dbReference type="InterPro" id="IPR011075">
    <property type="entry name" value="TetR_C"/>
</dbReference>
<accession>A0A3P3VQJ6</accession>
<evidence type="ECO:0000256" key="5">
    <source>
        <dbReference type="SAM" id="MobiDB-lite"/>
    </source>
</evidence>
<evidence type="ECO:0000256" key="2">
    <source>
        <dbReference type="ARBA" id="ARBA00023125"/>
    </source>
</evidence>
<sequence length="221" mass="25241">MSTQASAEPAKKRRGRPPKASRPDIDTRALLIRSGVEVLTAQGFSSAGLDLILKRVGIPKGSFYYFFPSKEAFGQEVLQSYHRFFVHKLDKHLLNQELTPLARIREFCTDANQGMQRHDWQRGCLVGNLGQEVELLPESFRPKLLEIFGIWQQKIENCLILSVQQGEIPKDTNCSAMAEFFWIGWEGAVMRARLQQSPQPLTHFLQQFLHCLNQPMGNRTT</sequence>
<evidence type="ECO:0000256" key="3">
    <source>
        <dbReference type="ARBA" id="ARBA00023163"/>
    </source>
</evidence>
<reference evidence="7 8" key="1">
    <citation type="submission" date="2018-08" db="EMBL/GenBank/DDBJ databases">
        <authorList>
            <person name="Khan S.A."/>
        </authorList>
    </citation>
    <scope>NUCLEOTIDE SEQUENCE [LARGE SCALE GENOMIC DNA]</scope>
    <source>
        <strain evidence="7 8">GTF-13</strain>
    </source>
</reference>
<keyword evidence="3" id="KW-0804">Transcription</keyword>
<evidence type="ECO:0000259" key="6">
    <source>
        <dbReference type="PROSITE" id="PS50977"/>
    </source>
</evidence>
<evidence type="ECO:0000313" key="8">
    <source>
        <dbReference type="Proteomes" id="UP000280792"/>
    </source>
</evidence>
<dbReference type="InterPro" id="IPR036271">
    <property type="entry name" value="Tet_transcr_reg_TetR-rel_C_sf"/>
</dbReference>
<keyword evidence="2 4" id="KW-0238">DNA-binding</keyword>
<evidence type="ECO:0000256" key="1">
    <source>
        <dbReference type="ARBA" id="ARBA00023015"/>
    </source>
</evidence>
<gene>
    <name evidence="7" type="ORF">D0544_07325</name>
</gene>
<dbReference type="GO" id="GO:0003677">
    <property type="term" value="F:DNA binding"/>
    <property type="evidence" value="ECO:0007669"/>
    <property type="project" value="UniProtKB-UniRule"/>
</dbReference>
<keyword evidence="1" id="KW-0805">Transcription regulation</keyword>
<dbReference type="InterPro" id="IPR001647">
    <property type="entry name" value="HTH_TetR"/>
</dbReference>
<keyword evidence="8" id="KW-1185">Reference proteome</keyword>
<feature type="domain" description="HTH tetR-type" evidence="6">
    <location>
        <begin position="25"/>
        <end position="85"/>
    </location>
</feature>
<dbReference type="Pfam" id="PF16925">
    <property type="entry name" value="TetR_C_13"/>
    <property type="match status" value="1"/>
</dbReference>
<proteinExistence type="predicted"/>
<dbReference type="Pfam" id="PF00440">
    <property type="entry name" value="TetR_N"/>
    <property type="match status" value="1"/>
</dbReference>
<dbReference type="EMBL" id="QWEZ01000001">
    <property type="protein sequence ID" value="RRJ84890.1"/>
    <property type="molecule type" value="Genomic_DNA"/>
</dbReference>
<dbReference type="SUPFAM" id="SSF46689">
    <property type="entry name" value="Homeodomain-like"/>
    <property type="match status" value="1"/>
</dbReference>
<evidence type="ECO:0000256" key="4">
    <source>
        <dbReference type="PROSITE-ProRule" id="PRU00335"/>
    </source>
</evidence>
<reference evidence="7 8" key="2">
    <citation type="submission" date="2018-12" db="EMBL/GenBank/DDBJ databases">
        <title>Simiduia agarivorans gen. nov., sp. nov., a marine, agarolytic bacterium isolated from shallow coastal water from Keelung, Taiwan.</title>
        <authorList>
            <person name="Shieh W.Y."/>
        </authorList>
    </citation>
    <scope>NUCLEOTIDE SEQUENCE [LARGE SCALE GENOMIC DNA]</scope>
    <source>
        <strain evidence="7 8">GTF-13</strain>
    </source>
</reference>
<dbReference type="InterPro" id="IPR009057">
    <property type="entry name" value="Homeodomain-like_sf"/>
</dbReference>
<feature type="DNA-binding region" description="H-T-H motif" evidence="4">
    <location>
        <begin position="48"/>
        <end position="67"/>
    </location>
</feature>
<organism evidence="7 8">
    <name type="scientific">Aestuariirhabdus litorea</name>
    <dbReference type="NCBI Taxonomy" id="2528527"/>
    <lineage>
        <taxon>Bacteria</taxon>
        <taxon>Pseudomonadati</taxon>
        <taxon>Pseudomonadota</taxon>
        <taxon>Gammaproteobacteria</taxon>
        <taxon>Oceanospirillales</taxon>
        <taxon>Aestuariirhabdaceae</taxon>
        <taxon>Aestuariirhabdus</taxon>
    </lineage>
</organism>
<protein>
    <submittedName>
        <fullName evidence="7">TetR family transcriptional regulator</fullName>
    </submittedName>
</protein>
<evidence type="ECO:0000313" key="7">
    <source>
        <dbReference type="EMBL" id="RRJ84890.1"/>
    </source>
</evidence>
<dbReference type="Proteomes" id="UP000280792">
    <property type="component" value="Unassembled WGS sequence"/>
</dbReference>
<dbReference type="PRINTS" id="PR00455">
    <property type="entry name" value="HTHTETR"/>
</dbReference>
<dbReference type="AlphaFoldDB" id="A0A3P3VQJ6"/>
<dbReference type="PANTHER" id="PTHR47506">
    <property type="entry name" value="TRANSCRIPTIONAL REGULATORY PROTEIN"/>
    <property type="match status" value="1"/>
</dbReference>
<dbReference type="PANTHER" id="PTHR47506:SF6">
    <property type="entry name" value="HTH-TYPE TRANSCRIPTIONAL REPRESSOR NEMR"/>
    <property type="match status" value="1"/>
</dbReference>
<dbReference type="Gene3D" id="1.10.357.10">
    <property type="entry name" value="Tetracycline Repressor, domain 2"/>
    <property type="match status" value="1"/>
</dbReference>
<name>A0A3P3VQJ6_9GAMM</name>
<feature type="region of interest" description="Disordered" evidence="5">
    <location>
        <begin position="1"/>
        <end position="24"/>
    </location>
</feature>